<evidence type="ECO:0000259" key="2">
    <source>
        <dbReference type="Pfam" id="PF01471"/>
    </source>
</evidence>
<feature type="region of interest" description="Disordered" evidence="1">
    <location>
        <begin position="255"/>
        <end position="289"/>
    </location>
</feature>
<reference evidence="3" key="1">
    <citation type="submission" date="2020-03" db="EMBL/GenBank/DDBJ databases">
        <title>The deep terrestrial virosphere.</title>
        <authorList>
            <person name="Holmfeldt K."/>
            <person name="Nilsson E."/>
            <person name="Simone D."/>
            <person name="Lopez-Fernandez M."/>
            <person name="Wu X."/>
            <person name="de Brujin I."/>
            <person name="Lundin D."/>
            <person name="Andersson A."/>
            <person name="Bertilsson S."/>
            <person name="Dopson M."/>
        </authorList>
    </citation>
    <scope>NUCLEOTIDE SEQUENCE</scope>
    <source>
        <strain evidence="3">MM415B01486</strain>
    </source>
</reference>
<gene>
    <name evidence="3" type="ORF">MM415B01486_0015</name>
</gene>
<accession>A0A6M3ILC5</accession>
<evidence type="ECO:0000256" key="1">
    <source>
        <dbReference type="SAM" id="MobiDB-lite"/>
    </source>
</evidence>
<name>A0A6M3ILC5_9ZZZZ</name>
<dbReference type="EMBL" id="MT141312">
    <property type="protein sequence ID" value="QJA58193.1"/>
    <property type="molecule type" value="Genomic_DNA"/>
</dbReference>
<dbReference type="SUPFAM" id="SSF47090">
    <property type="entry name" value="PGBD-like"/>
    <property type="match status" value="1"/>
</dbReference>
<evidence type="ECO:0000313" key="3">
    <source>
        <dbReference type="EMBL" id="QJA58193.1"/>
    </source>
</evidence>
<organism evidence="3">
    <name type="scientific">viral metagenome</name>
    <dbReference type="NCBI Taxonomy" id="1070528"/>
    <lineage>
        <taxon>unclassified sequences</taxon>
        <taxon>metagenomes</taxon>
        <taxon>organismal metagenomes</taxon>
    </lineage>
</organism>
<dbReference type="InterPro" id="IPR036366">
    <property type="entry name" value="PGBDSf"/>
</dbReference>
<feature type="domain" description="Peptidoglycan binding-like" evidence="2">
    <location>
        <begin position="293"/>
        <end position="350"/>
    </location>
</feature>
<protein>
    <submittedName>
        <fullName evidence="3">Putative peptidoglycan binding protein</fullName>
    </submittedName>
</protein>
<dbReference type="InterPro" id="IPR002477">
    <property type="entry name" value="Peptidoglycan-bd-like"/>
</dbReference>
<feature type="region of interest" description="Disordered" evidence="1">
    <location>
        <begin position="336"/>
        <end position="359"/>
    </location>
</feature>
<sequence length="359" mass="38924">MADEMRMLEAVRSGRLDPIEWEPVESWWHGHRATFFMPADALRVGGRRVTVSPTEAQLVADELGAVLPTPLLLDLRHDQADVQIIPQPRQFGSPGRPWSLMASDAEARAHSEAIDAAVHSRGGAVSPVGKHWILDELCWRWTQRGVLHGWQVPTDEVAGITWRRIPVYPSAAMSAQRVAPQYVIQPTAAAHTLEHHDYSMTALVVRGDCIVDGVVSRTAAVLQSPELAGLAVLGGRPLPGHRMPGVQFRMACGLSDTEPPPSSTRGTDVAIPLDGPLTERSRGASHVRIGDHGPTVLRWQTALIARGYGPELGPAGDDGFFGPRTRDATRAYQRDRGLVMSGEADDATWAPPPAGGRRP</sequence>
<proteinExistence type="predicted"/>
<dbReference type="Pfam" id="PF01471">
    <property type="entry name" value="PG_binding_1"/>
    <property type="match status" value="1"/>
</dbReference>
<dbReference type="InterPro" id="IPR036365">
    <property type="entry name" value="PGBD-like_sf"/>
</dbReference>
<dbReference type="AlphaFoldDB" id="A0A6M3ILC5"/>
<dbReference type="Gene3D" id="1.10.101.10">
    <property type="entry name" value="PGBD-like superfamily/PGBD"/>
    <property type="match status" value="1"/>
</dbReference>
<feature type="compositionally biased region" description="Pro residues" evidence="1">
    <location>
        <begin position="350"/>
        <end position="359"/>
    </location>
</feature>